<dbReference type="Gene3D" id="3.30.420.10">
    <property type="entry name" value="Ribonuclease H-like superfamily/Ribonuclease H"/>
    <property type="match status" value="1"/>
</dbReference>
<dbReference type="Pfam" id="PF13456">
    <property type="entry name" value="RVT_3"/>
    <property type="match status" value="1"/>
</dbReference>
<evidence type="ECO:0000259" key="1">
    <source>
        <dbReference type="Pfam" id="PF13456"/>
    </source>
</evidence>
<dbReference type="InterPro" id="IPR002156">
    <property type="entry name" value="RNaseH_domain"/>
</dbReference>
<protein>
    <submittedName>
        <fullName evidence="2">Ribonuclease HI family protein</fullName>
    </submittedName>
</protein>
<evidence type="ECO:0000313" key="2">
    <source>
        <dbReference type="EMBL" id="MBC3860752.1"/>
    </source>
</evidence>
<dbReference type="Proteomes" id="UP000634011">
    <property type="component" value="Unassembled WGS sequence"/>
</dbReference>
<name>A0A923HAE9_9BURK</name>
<keyword evidence="3" id="KW-1185">Reference proteome</keyword>
<dbReference type="PANTHER" id="PTHR46387">
    <property type="entry name" value="POLYNUCLEOTIDYL TRANSFERASE, RIBONUCLEASE H-LIKE SUPERFAMILY PROTEIN"/>
    <property type="match status" value="1"/>
</dbReference>
<dbReference type="PANTHER" id="PTHR46387:SF2">
    <property type="entry name" value="RIBONUCLEASE HI"/>
    <property type="match status" value="1"/>
</dbReference>
<dbReference type="InterPro" id="IPR036397">
    <property type="entry name" value="RNaseH_sf"/>
</dbReference>
<dbReference type="AlphaFoldDB" id="A0A923HAE9"/>
<dbReference type="SUPFAM" id="SSF53098">
    <property type="entry name" value="Ribonuclease H-like"/>
    <property type="match status" value="1"/>
</dbReference>
<organism evidence="2 3">
    <name type="scientific">Undibacterium jejuense</name>
    <dbReference type="NCBI Taxonomy" id="1344949"/>
    <lineage>
        <taxon>Bacteria</taxon>
        <taxon>Pseudomonadati</taxon>
        <taxon>Pseudomonadota</taxon>
        <taxon>Betaproteobacteria</taxon>
        <taxon>Burkholderiales</taxon>
        <taxon>Oxalobacteraceae</taxon>
        <taxon>Undibacterium</taxon>
    </lineage>
</organism>
<evidence type="ECO:0000313" key="3">
    <source>
        <dbReference type="Proteomes" id="UP000634011"/>
    </source>
</evidence>
<dbReference type="CDD" id="cd09279">
    <property type="entry name" value="RNase_HI_like"/>
    <property type="match status" value="1"/>
</dbReference>
<reference evidence="2" key="1">
    <citation type="submission" date="2020-08" db="EMBL/GenBank/DDBJ databases">
        <title>Novel species isolated from subtropical streams in China.</title>
        <authorList>
            <person name="Lu H."/>
        </authorList>
    </citation>
    <scope>NUCLEOTIDE SEQUENCE</scope>
    <source>
        <strain evidence="2">KACC 12607</strain>
    </source>
</reference>
<dbReference type="RefSeq" id="WP_186910679.1">
    <property type="nucleotide sequence ID" value="NZ_JACOFV010000001.1"/>
</dbReference>
<dbReference type="GO" id="GO:0004523">
    <property type="term" value="F:RNA-DNA hybrid ribonuclease activity"/>
    <property type="evidence" value="ECO:0007669"/>
    <property type="project" value="InterPro"/>
</dbReference>
<gene>
    <name evidence="2" type="ORF">H8K32_01470</name>
</gene>
<dbReference type="GO" id="GO:0003676">
    <property type="term" value="F:nucleic acid binding"/>
    <property type="evidence" value="ECO:0007669"/>
    <property type="project" value="InterPro"/>
</dbReference>
<proteinExistence type="predicted"/>
<dbReference type="EMBL" id="JACOFV010000001">
    <property type="protein sequence ID" value="MBC3860752.1"/>
    <property type="molecule type" value="Genomic_DNA"/>
</dbReference>
<accession>A0A923HAE9</accession>
<comment type="caution">
    <text evidence="2">The sequence shown here is derived from an EMBL/GenBank/DDBJ whole genome shotgun (WGS) entry which is preliminary data.</text>
</comment>
<sequence length="149" mass="16500">MSKQLKNADLFADADWLAWFDGSAKPNPGTCRLACILKGKNGEHFSRSQHIGYGDSSDAEYQALIAALTLIKQHVNPSQAESVLLRGDSQVVIHDVLGPEAKASARLVEYRQKAQALLSLLPAVRLKWIPRHKNTEVDALMRNNIDIKN</sequence>
<feature type="domain" description="RNase H type-1" evidence="1">
    <location>
        <begin position="20"/>
        <end position="140"/>
    </location>
</feature>
<dbReference type="InterPro" id="IPR012337">
    <property type="entry name" value="RNaseH-like_sf"/>
</dbReference>